<proteinExistence type="predicted"/>
<dbReference type="Proteomes" id="UP000825179">
    <property type="component" value="Chromosome"/>
</dbReference>
<name>F5L4R1_CALTT</name>
<evidence type="ECO:0000313" key="4">
    <source>
        <dbReference type="Proteomes" id="UP000825179"/>
    </source>
</evidence>
<accession>F5L4R1</accession>
<evidence type="ECO:0000313" key="3">
    <source>
        <dbReference type="Proteomes" id="UP000010716"/>
    </source>
</evidence>
<reference evidence="1 3" key="1">
    <citation type="journal article" date="2011" name="J. Bacteriol.">
        <title>Draft genome sequence of the thermoalkaliphilic Caldalkalibacillus thermarum strain TA2.A1.</title>
        <authorList>
            <person name="Kalamorz F."/>
            <person name="Keis S."/>
            <person name="McMillan D.G."/>
            <person name="Olsson K."/>
            <person name="Stanton J.A."/>
            <person name="Stockwell P."/>
            <person name="Black M.A."/>
            <person name="Klingeman D.M."/>
            <person name="Land M.L."/>
            <person name="Han C.S."/>
            <person name="Martin S.L."/>
            <person name="Becher S.A."/>
            <person name="Peddie C.J."/>
            <person name="Morgan H.W."/>
            <person name="Matthies D."/>
            <person name="Preiss L."/>
            <person name="Meier T."/>
            <person name="Brown S.D."/>
            <person name="Cook G.M."/>
        </authorList>
    </citation>
    <scope>NUCLEOTIDE SEQUENCE [LARGE SCALE GENOMIC DNA]</scope>
    <source>
        <strain evidence="1 3">TA2.A1</strain>
    </source>
</reference>
<keyword evidence="4" id="KW-1185">Reference proteome</keyword>
<reference evidence="2" key="3">
    <citation type="submission" date="2021-08" db="EMBL/GenBank/DDBJ databases">
        <authorList>
            <person name="de Jong S."/>
            <person name="van den Broek M."/>
            <person name="Merkel A."/>
            <person name="de la Torre Cortes P."/>
            <person name="Kalamorz F."/>
            <person name="Cook G."/>
            <person name="van Loosdrecht M."/>
            <person name="McMillan D."/>
        </authorList>
    </citation>
    <scope>NUCLEOTIDE SEQUENCE</scope>
    <source>
        <strain evidence="2">TA2.A1</strain>
    </source>
</reference>
<dbReference type="KEGG" id="cthu:HUR95_05230"/>
<evidence type="ECO:0000313" key="2">
    <source>
        <dbReference type="EMBL" id="QZT34710.1"/>
    </source>
</evidence>
<organism evidence="1 3">
    <name type="scientific">Caldalkalibacillus thermarum (strain TA2.A1)</name>
    <dbReference type="NCBI Taxonomy" id="986075"/>
    <lineage>
        <taxon>Bacteria</taxon>
        <taxon>Bacillati</taxon>
        <taxon>Bacillota</taxon>
        <taxon>Bacilli</taxon>
        <taxon>Bacillales</taxon>
        <taxon>Bacillaceae</taxon>
        <taxon>Caldalkalibacillus</taxon>
    </lineage>
</organism>
<protein>
    <submittedName>
        <fullName evidence="1">Uncharacterized protein</fullName>
    </submittedName>
</protein>
<sequence length="286" mass="33159">MASENNVLHAIGKEIVSQNKDMVRVAKHMQQVRAELSRQVRAELSRSVKPIVHVITGFVRQFQQFKAPMINIINRHLAVTFDSIRPYMEEILNGLPFLVCQLAKDALNDNDKETVNFFLKRYVGIATPRNVDYLALWTVLNQPAWRRSNNPIGYVAVATRREAKRKFIEIVKEDRKLWQPPKDEKGEPKFDILELDKPVSEDSRETVADTIACFDNRIQSVGDEEYLQSICKLLKSATDRKAIMLMHHGYSFQDAFSLAYVNARQRETAKQRVRRTLRNNYKVLLD</sequence>
<dbReference type="Proteomes" id="UP000010716">
    <property type="component" value="Unassembled WGS sequence"/>
</dbReference>
<gene>
    <name evidence="1" type="ORF">CathTA2_0774</name>
    <name evidence="2" type="ORF">HUR95_05230</name>
</gene>
<reference evidence="2 4" key="2">
    <citation type="journal article" date="2020" name="Extremophiles">
        <title>Genomic analysis of Caldalkalibacillus thermarum TA2.A1 reveals aerobic alkaliphilic metabolism and evolutionary hallmarks linking alkaliphilic bacteria and plant life.</title>
        <authorList>
            <person name="de Jong S.I."/>
            <person name="van den Broek M.A."/>
            <person name="Merkel A.Y."/>
            <person name="de la Torre Cortes P."/>
            <person name="Kalamorz F."/>
            <person name="Cook G.M."/>
            <person name="van Loosdrecht M.C.M."/>
            <person name="McMillan D.G.G."/>
        </authorList>
    </citation>
    <scope>NUCLEOTIDE SEQUENCE [LARGE SCALE GENOMIC DNA]</scope>
    <source>
        <strain evidence="2 4">TA2.A1</strain>
    </source>
</reference>
<dbReference type="RefSeq" id="WP_007503288.1">
    <property type="nucleotide sequence ID" value="NZ_AFCE01000091.1"/>
</dbReference>
<evidence type="ECO:0000313" key="1">
    <source>
        <dbReference type="EMBL" id="EGL83660.1"/>
    </source>
</evidence>
<dbReference type="EMBL" id="CP082237">
    <property type="protein sequence ID" value="QZT34710.1"/>
    <property type="molecule type" value="Genomic_DNA"/>
</dbReference>
<dbReference type="AlphaFoldDB" id="F5L4R1"/>
<dbReference type="EMBL" id="AFCE01000091">
    <property type="protein sequence ID" value="EGL83660.1"/>
    <property type="molecule type" value="Genomic_DNA"/>
</dbReference>